<feature type="transmembrane region" description="Helical" evidence="1">
    <location>
        <begin position="215"/>
        <end position="237"/>
    </location>
</feature>
<name>A0A8J7GJM1_9ACTN</name>
<feature type="transmembrane region" description="Helical" evidence="1">
    <location>
        <begin position="142"/>
        <end position="161"/>
    </location>
</feature>
<dbReference type="AlphaFoldDB" id="A0A8J7GJM1"/>
<feature type="transmembrane region" description="Helical" evidence="1">
    <location>
        <begin position="51"/>
        <end position="74"/>
    </location>
</feature>
<keyword evidence="1" id="KW-1133">Transmembrane helix</keyword>
<sequence length="242" mass="24928">MTSALRYEWRRITSVPGTWIIGALVVLVAAGLQTLFVSIGDADPVPARNLAAGLVTPLSIGGFLFAAFGAQALGQEYRFGTIRSTLTLFPRRPTVFAAKLAVTALVTVAVLVLAAVVCVAVVGAAGWRLGFDGTGGGGVGGLAVRVVLVALGWLAWGFGIAGISRNTALGIVLPLVVAFVVETPLTVVLGEKAPWLVDLFPFGNAGQALTMAGDAWGALGIFGLWSLVVAGLAYLSFTYRDA</sequence>
<keyword evidence="1" id="KW-0812">Transmembrane</keyword>
<proteinExistence type="predicted"/>
<accession>A0A8J7GJM1</accession>
<dbReference type="GO" id="GO:0005886">
    <property type="term" value="C:plasma membrane"/>
    <property type="evidence" value="ECO:0007669"/>
    <property type="project" value="UniProtKB-SubCell"/>
</dbReference>
<feature type="transmembrane region" description="Helical" evidence="1">
    <location>
        <begin position="20"/>
        <end position="39"/>
    </location>
</feature>
<dbReference type="RefSeq" id="WP_197004606.1">
    <property type="nucleotide sequence ID" value="NZ_BONS01000024.1"/>
</dbReference>
<reference evidence="2" key="1">
    <citation type="submission" date="2020-11" db="EMBL/GenBank/DDBJ databases">
        <title>Sequencing the genomes of 1000 actinobacteria strains.</title>
        <authorList>
            <person name="Klenk H.-P."/>
        </authorList>
    </citation>
    <scope>NUCLEOTIDE SEQUENCE</scope>
    <source>
        <strain evidence="2">DSM 45356</strain>
    </source>
</reference>
<dbReference type="Proteomes" id="UP000622552">
    <property type="component" value="Unassembled WGS sequence"/>
</dbReference>
<gene>
    <name evidence="2" type="ORF">IW245_003977</name>
</gene>
<keyword evidence="1" id="KW-0472">Membrane</keyword>
<evidence type="ECO:0000256" key="1">
    <source>
        <dbReference type="SAM" id="Phobius"/>
    </source>
</evidence>
<dbReference type="GO" id="GO:0140359">
    <property type="term" value="F:ABC-type transporter activity"/>
    <property type="evidence" value="ECO:0007669"/>
    <property type="project" value="InterPro"/>
</dbReference>
<evidence type="ECO:0000313" key="2">
    <source>
        <dbReference type="EMBL" id="MBG6137783.1"/>
    </source>
</evidence>
<feature type="transmembrane region" description="Helical" evidence="1">
    <location>
        <begin position="168"/>
        <end position="189"/>
    </location>
</feature>
<comment type="caution">
    <text evidence="2">The sequence shown here is derived from an EMBL/GenBank/DDBJ whole genome shotgun (WGS) entry which is preliminary data.</text>
</comment>
<feature type="transmembrane region" description="Helical" evidence="1">
    <location>
        <begin position="95"/>
        <end position="122"/>
    </location>
</feature>
<dbReference type="Pfam" id="PF12730">
    <property type="entry name" value="ABC2_membrane_4"/>
    <property type="match status" value="1"/>
</dbReference>
<organism evidence="2 3">
    <name type="scientific">Longispora fulva</name>
    <dbReference type="NCBI Taxonomy" id="619741"/>
    <lineage>
        <taxon>Bacteria</taxon>
        <taxon>Bacillati</taxon>
        <taxon>Actinomycetota</taxon>
        <taxon>Actinomycetes</taxon>
        <taxon>Micromonosporales</taxon>
        <taxon>Micromonosporaceae</taxon>
        <taxon>Longispora</taxon>
    </lineage>
</organism>
<protein>
    <submittedName>
        <fullName evidence="2">ABC-type transport system involved in multi-copper enzyme maturation permease subunit</fullName>
    </submittedName>
</protein>
<evidence type="ECO:0000313" key="3">
    <source>
        <dbReference type="Proteomes" id="UP000622552"/>
    </source>
</evidence>
<dbReference type="EMBL" id="JADOUF010000001">
    <property type="protein sequence ID" value="MBG6137783.1"/>
    <property type="molecule type" value="Genomic_DNA"/>
</dbReference>
<keyword evidence="3" id="KW-1185">Reference proteome</keyword>